<comment type="caution">
    <text evidence="1">The sequence shown here is derived from an EMBL/GenBank/DDBJ whole genome shotgun (WGS) entry which is preliminary data.</text>
</comment>
<organism evidence="1">
    <name type="scientific">marine sediment metagenome</name>
    <dbReference type="NCBI Taxonomy" id="412755"/>
    <lineage>
        <taxon>unclassified sequences</taxon>
        <taxon>metagenomes</taxon>
        <taxon>ecological metagenomes</taxon>
    </lineage>
</organism>
<dbReference type="AlphaFoldDB" id="X1UKP6"/>
<gene>
    <name evidence="1" type="ORF">S12H4_62345</name>
</gene>
<evidence type="ECO:0000313" key="1">
    <source>
        <dbReference type="EMBL" id="GAJ18023.1"/>
    </source>
</evidence>
<reference evidence="1" key="1">
    <citation type="journal article" date="2014" name="Front. Microbiol.">
        <title>High frequency of phylogenetically diverse reductive dehalogenase-homologous genes in deep subseafloor sedimentary metagenomes.</title>
        <authorList>
            <person name="Kawai M."/>
            <person name="Futagami T."/>
            <person name="Toyoda A."/>
            <person name="Takaki Y."/>
            <person name="Nishi S."/>
            <person name="Hori S."/>
            <person name="Arai W."/>
            <person name="Tsubouchi T."/>
            <person name="Morono Y."/>
            <person name="Uchiyama I."/>
            <person name="Ito T."/>
            <person name="Fujiyama A."/>
            <person name="Inagaki F."/>
            <person name="Takami H."/>
        </authorList>
    </citation>
    <scope>NUCLEOTIDE SEQUENCE</scope>
    <source>
        <strain evidence="1">Expedition CK06-06</strain>
    </source>
</reference>
<proteinExistence type="predicted"/>
<name>X1UKP6_9ZZZZ</name>
<feature type="non-terminal residue" evidence="1">
    <location>
        <position position="30"/>
    </location>
</feature>
<dbReference type="EMBL" id="BARW01041781">
    <property type="protein sequence ID" value="GAJ18023.1"/>
    <property type="molecule type" value="Genomic_DNA"/>
</dbReference>
<protein>
    <submittedName>
        <fullName evidence="1">Uncharacterized protein</fullName>
    </submittedName>
</protein>
<sequence length="30" mass="3393">MGKLVSFLYNLARRLNDIQKVSSGDPKKIT</sequence>
<accession>X1UKP6</accession>